<sequence>MTTANRTSEYELSIQDSSDGNVYVEGILKGKMLIEDDWLIVKYEIFTTQQNNLLCERMGYESIHSVALPFYVEYKMGKFNVILDKIPRVYVHKSCKFRDLKVSKTFGVSPPIFFQLKSLKRLCLQLCFHLKSIADPFSCFEKPFQYKETTAIACKDDIYIRRKPSFENIIDTCFYIEGTQESVRVIEPHCQKPRKSGKH</sequence>
<dbReference type="Proteomes" id="UP000549394">
    <property type="component" value="Unassembled WGS sequence"/>
</dbReference>
<organism evidence="1 2">
    <name type="scientific">Dimorphilus gyrociliatus</name>
    <dbReference type="NCBI Taxonomy" id="2664684"/>
    <lineage>
        <taxon>Eukaryota</taxon>
        <taxon>Metazoa</taxon>
        <taxon>Spiralia</taxon>
        <taxon>Lophotrochozoa</taxon>
        <taxon>Annelida</taxon>
        <taxon>Polychaeta</taxon>
        <taxon>Polychaeta incertae sedis</taxon>
        <taxon>Dinophilidae</taxon>
        <taxon>Dimorphilus</taxon>
    </lineage>
</organism>
<evidence type="ECO:0000313" key="1">
    <source>
        <dbReference type="EMBL" id="CAD5126250.1"/>
    </source>
</evidence>
<reference evidence="1 2" key="1">
    <citation type="submission" date="2020-08" db="EMBL/GenBank/DDBJ databases">
        <authorList>
            <person name="Hejnol A."/>
        </authorList>
    </citation>
    <scope>NUCLEOTIDE SEQUENCE [LARGE SCALE GENOMIC DNA]</scope>
</reference>
<comment type="caution">
    <text evidence="1">The sequence shown here is derived from an EMBL/GenBank/DDBJ whole genome shotgun (WGS) entry which is preliminary data.</text>
</comment>
<protein>
    <submittedName>
        <fullName evidence="1">DgyrCDS14415</fullName>
    </submittedName>
</protein>
<dbReference type="AlphaFoldDB" id="A0A7I8WDX0"/>
<keyword evidence="2" id="KW-1185">Reference proteome</keyword>
<dbReference type="EMBL" id="CAJFCJ010000036">
    <property type="protein sequence ID" value="CAD5126250.1"/>
    <property type="molecule type" value="Genomic_DNA"/>
</dbReference>
<proteinExistence type="predicted"/>
<name>A0A7I8WDX0_9ANNE</name>
<accession>A0A7I8WDX0</accession>
<gene>
    <name evidence="1" type="ORF">DGYR_LOCUS13502</name>
</gene>
<evidence type="ECO:0000313" key="2">
    <source>
        <dbReference type="Proteomes" id="UP000549394"/>
    </source>
</evidence>